<sequence>MQPSSTTSPSTTGELIATFRHRKGALIFCLAFAAVLLGVAVFVLYLGTILLPGNEAPVGRHATPGQSDRFIIYGTSVMLAVCALGVLSMYAWQKKLRRYSYDVYEHGIARISTSLREYTPFVEIEDLYLFGSGQASAAGLITNVAYRRTAAEPFHRVYESLKDFYDFEELVRELHVRARLPGVLDTLESGGAVTFNYISTSQVWTKFFTGNFLQITTAPIVVTRDALQVQGRRLAMSTLRTVDLSARTEKVVVKDETGRVAFSTIATGILSHDLFLTTLDALLGAQAEQREQVA</sequence>
<accession>A0A6M0CN37</accession>
<keyword evidence="5" id="KW-1185">Reference proteome</keyword>
<feature type="transmembrane region" description="Helical" evidence="1">
    <location>
        <begin position="70"/>
        <end position="92"/>
    </location>
</feature>
<dbReference type="AlphaFoldDB" id="A0A6B3NJ90"/>
<evidence type="ECO:0000313" key="4">
    <source>
        <dbReference type="Proteomes" id="UP000480410"/>
    </source>
</evidence>
<dbReference type="EMBL" id="JAAHBU010000047">
    <property type="protein sequence ID" value="NER63295.1"/>
    <property type="molecule type" value="Genomic_DNA"/>
</dbReference>
<name>A0A6B3NJ90_9PSED</name>
<dbReference type="EMBL" id="JAAHBV010000015">
    <property type="protein sequence ID" value="NER58938.1"/>
    <property type="molecule type" value="Genomic_DNA"/>
</dbReference>
<keyword evidence="1" id="KW-0472">Membrane</keyword>
<keyword evidence="1" id="KW-0812">Transmembrane</keyword>
<dbReference type="Proteomes" id="UP000482634">
    <property type="component" value="Unassembled WGS sequence"/>
</dbReference>
<evidence type="ECO:0000313" key="2">
    <source>
        <dbReference type="EMBL" id="NER58938.1"/>
    </source>
</evidence>
<accession>A0A6B3NJ90</accession>
<dbReference type="Proteomes" id="UP000480410">
    <property type="component" value="Unassembled WGS sequence"/>
</dbReference>
<feature type="transmembrane region" description="Helical" evidence="1">
    <location>
        <begin position="25"/>
        <end position="50"/>
    </location>
</feature>
<protein>
    <submittedName>
        <fullName evidence="3">Uncharacterized protein</fullName>
    </submittedName>
</protein>
<proteinExistence type="predicted"/>
<gene>
    <name evidence="2" type="ORF">G3435_01005</name>
    <name evidence="3" type="ORF">G3436_04580</name>
</gene>
<keyword evidence="1" id="KW-1133">Transmembrane helix</keyword>
<organism evidence="3 5">
    <name type="scientific">Pseudomonas brassicae</name>
    <dbReference type="NCBI Taxonomy" id="2708063"/>
    <lineage>
        <taxon>Bacteria</taxon>
        <taxon>Pseudomonadati</taxon>
        <taxon>Pseudomonadota</taxon>
        <taxon>Gammaproteobacteria</taxon>
        <taxon>Pseudomonadales</taxon>
        <taxon>Pseudomonadaceae</taxon>
        <taxon>Pseudomonas</taxon>
    </lineage>
</organism>
<evidence type="ECO:0000313" key="3">
    <source>
        <dbReference type="EMBL" id="NER63295.1"/>
    </source>
</evidence>
<comment type="caution">
    <text evidence="3">The sequence shown here is derived from an EMBL/GenBank/DDBJ whole genome shotgun (WGS) entry which is preliminary data.</text>
</comment>
<evidence type="ECO:0000256" key="1">
    <source>
        <dbReference type="SAM" id="Phobius"/>
    </source>
</evidence>
<reference evidence="4 5" key="1">
    <citation type="submission" date="2020-02" db="EMBL/GenBank/DDBJ databases">
        <title>Broccoli isolated Pseudomonas sp.</title>
        <authorList>
            <person name="Fujikawa T."/>
            <person name="Sawada H."/>
        </authorList>
    </citation>
    <scope>NUCLEOTIDE SEQUENCE [LARGE SCALE GENOMIC DNA]</scope>
    <source>
        <strain evidence="3 5">MAFF212427</strain>
        <strain evidence="2 4">MAFF212428</strain>
    </source>
</reference>
<evidence type="ECO:0000313" key="5">
    <source>
        <dbReference type="Proteomes" id="UP000482634"/>
    </source>
</evidence>